<dbReference type="AlphaFoldDB" id="A0AAN9L0D3"/>
<dbReference type="EMBL" id="JAYMYR010000071">
    <property type="protein sequence ID" value="KAK7326291.1"/>
    <property type="molecule type" value="Genomic_DNA"/>
</dbReference>
<sequence length="86" mass="9405">MPVAHSSYETERVASDGCACAVWKVMKILNYAFQYQYKGSEAKALDLYSGVHIPANRRWRGDSSDPVPTANGPVPVGVEKMSPAFV</sequence>
<proteinExistence type="predicted"/>
<dbReference type="Proteomes" id="UP001374584">
    <property type="component" value="Unassembled WGS sequence"/>
</dbReference>
<reference evidence="1 2" key="1">
    <citation type="submission" date="2024-01" db="EMBL/GenBank/DDBJ databases">
        <title>The genomes of 5 underutilized Papilionoideae crops provide insights into root nodulation and disease resistanc.</title>
        <authorList>
            <person name="Jiang F."/>
        </authorList>
    </citation>
    <scope>NUCLEOTIDE SEQUENCE [LARGE SCALE GENOMIC DNA]</scope>
    <source>
        <strain evidence="1">JINMINGXINNONG_FW02</strain>
        <tissue evidence="1">Leaves</tissue>
    </source>
</reference>
<gene>
    <name evidence="1" type="ORF">VNO80_33111</name>
</gene>
<protein>
    <submittedName>
        <fullName evidence="1">Uncharacterized protein</fullName>
    </submittedName>
</protein>
<evidence type="ECO:0000313" key="1">
    <source>
        <dbReference type="EMBL" id="KAK7326291.1"/>
    </source>
</evidence>
<accession>A0AAN9L0D3</accession>
<name>A0AAN9L0D3_PHACN</name>
<organism evidence="1 2">
    <name type="scientific">Phaseolus coccineus</name>
    <name type="common">Scarlet runner bean</name>
    <name type="synonym">Phaseolus multiflorus</name>
    <dbReference type="NCBI Taxonomy" id="3886"/>
    <lineage>
        <taxon>Eukaryota</taxon>
        <taxon>Viridiplantae</taxon>
        <taxon>Streptophyta</taxon>
        <taxon>Embryophyta</taxon>
        <taxon>Tracheophyta</taxon>
        <taxon>Spermatophyta</taxon>
        <taxon>Magnoliopsida</taxon>
        <taxon>eudicotyledons</taxon>
        <taxon>Gunneridae</taxon>
        <taxon>Pentapetalae</taxon>
        <taxon>rosids</taxon>
        <taxon>fabids</taxon>
        <taxon>Fabales</taxon>
        <taxon>Fabaceae</taxon>
        <taxon>Papilionoideae</taxon>
        <taxon>50 kb inversion clade</taxon>
        <taxon>NPAAA clade</taxon>
        <taxon>indigoferoid/millettioid clade</taxon>
        <taxon>Phaseoleae</taxon>
        <taxon>Phaseolus</taxon>
    </lineage>
</organism>
<keyword evidence="2" id="KW-1185">Reference proteome</keyword>
<comment type="caution">
    <text evidence="1">The sequence shown here is derived from an EMBL/GenBank/DDBJ whole genome shotgun (WGS) entry which is preliminary data.</text>
</comment>
<evidence type="ECO:0000313" key="2">
    <source>
        <dbReference type="Proteomes" id="UP001374584"/>
    </source>
</evidence>